<dbReference type="InterPro" id="IPR039859">
    <property type="entry name" value="PFA4/ZDH16/20/ERF2-like"/>
</dbReference>
<evidence type="ECO:0000256" key="3">
    <source>
        <dbReference type="ARBA" id="ARBA00022692"/>
    </source>
</evidence>
<comment type="similarity">
    <text evidence="7">Belongs to the DHHC palmitoyltransferase family.</text>
</comment>
<proteinExistence type="inferred from homology"/>
<dbReference type="PROSITE" id="PS50216">
    <property type="entry name" value="DHHC"/>
    <property type="match status" value="1"/>
</dbReference>
<comment type="catalytic activity">
    <reaction evidence="7">
        <text>L-cysteinyl-[protein] + hexadecanoyl-CoA = S-hexadecanoyl-L-cysteinyl-[protein] + CoA</text>
        <dbReference type="Rhea" id="RHEA:36683"/>
        <dbReference type="Rhea" id="RHEA-COMP:10131"/>
        <dbReference type="Rhea" id="RHEA-COMP:11032"/>
        <dbReference type="ChEBI" id="CHEBI:29950"/>
        <dbReference type="ChEBI" id="CHEBI:57287"/>
        <dbReference type="ChEBI" id="CHEBI:57379"/>
        <dbReference type="ChEBI" id="CHEBI:74151"/>
        <dbReference type="EC" id="2.3.1.225"/>
    </reaction>
</comment>
<feature type="transmembrane region" description="Helical" evidence="7">
    <location>
        <begin position="171"/>
        <end position="199"/>
    </location>
</feature>
<dbReference type="GO" id="GO:0016020">
    <property type="term" value="C:membrane"/>
    <property type="evidence" value="ECO:0007669"/>
    <property type="project" value="UniProtKB-SubCell"/>
</dbReference>
<dbReference type="InterPro" id="IPR001594">
    <property type="entry name" value="Palmitoyltrfase_DHHC"/>
</dbReference>
<comment type="domain">
    <text evidence="7">The DHHC domain is required for palmitoyltransferase activity.</text>
</comment>
<keyword evidence="5 7" id="KW-0472">Membrane</keyword>
<evidence type="ECO:0000256" key="2">
    <source>
        <dbReference type="ARBA" id="ARBA00022679"/>
    </source>
</evidence>
<evidence type="ECO:0000313" key="10">
    <source>
        <dbReference type="Proteomes" id="UP000694867"/>
    </source>
</evidence>
<feature type="transmembrane region" description="Helical" evidence="7">
    <location>
        <begin position="20"/>
        <end position="41"/>
    </location>
</feature>
<comment type="subcellular location">
    <subcellularLocation>
        <location evidence="1">Membrane</location>
        <topology evidence="1">Multi-pass membrane protein</topology>
    </subcellularLocation>
</comment>
<dbReference type="Proteomes" id="UP000694867">
    <property type="component" value="Unplaced"/>
</dbReference>
<evidence type="ECO:0000259" key="9">
    <source>
        <dbReference type="Pfam" id="PF01529"/>
    </source>
</evidence>
<keyword evidence="10" id="KW-1185">Reference proteome</keyword>
<evidence type="ECO:0000313" key="11">
    <source>
        <dbReference type="RefSeq" id="XP_003738155.1"/>
    </source>
</evidence>
<feature type="domain" description="Palmitoyltransferase DHHC" evidence="9">
    <location>
        <begin position="126"/>
        <end position="257"/>
    </location>
</feature>
<dbReference type="KEGG" id="goe:100900186"/>
<sequence length="428" mass="48930">MGATGCLMRQCKMCVTVFKWLPVILITAILSWSYYAYVIQLCIFRIENVAKQILYLFLFHISFVMFFWSYWQTIFTKPGEIPRNFYLNYETIERLEKETSDQSQQAILEQAARSLPILCRNYNGTVRYCEKCRLIKPDRAHHCSVCSQCVLKMDHHCPWVNNCVAFGNYKFFVLFLGYAIVYCCFVAATTCQYFILYWTSKHESVRDSAGDMTTEGFEKLHILFLFFLSIMFAISLVSLFCYHCYLVTLNRTTLESFRPPVFRMGPDKRGFYLGRYSNFREVFGDNKRLWFLPIFSSLGNGVEFPTRRETMRAAAGGDGGENGNCNLPPPSQSLQGQPAHDYNSMGETNMAISAKQGPQPLSMGDGLSFPQKTEDGDTAGLLSTRRKSTTDDDSEGDDQELDFREVQVISHNGSVPRDHVAIGFTGKM</sequence>
<accession>A0AAJ6QN68</accession>
<feature type="region of interest" description="Disordered" evidence="8">
    <location>
        <begin position="313"/>
        <end position="399"/>
    </location>
</feature>
<dbReference type="EC" id="2.3.1.225" evidence="7"/>
<name>A0AAJ6QN68_9ACAR</name>
<evidence type="ECO:0000256" key="4">
    <source>
        <dbReference type="ARBA" id="ARBA00022989"/>
    </source>
</evidence>
<evidence type="ECO:0000256" key="7">
    <source>
        <dbReference type="RuleBase" id="RU079119"/>
    </source>
</evidence>
<keyword evidence="4 7" id="KW-1133">Transmembrane helix</keyword>
<dbReference type="GeneID" id="100900186"/>
<dbReference type="GO" id="GO:0019706">
    <property type="term" value="F:protein-cysteine S-palmitoyltransferase activity"/>
    <property type="evidence" value="ECO:0007669"/>
    <property type="project" value="UniProtKB-EC"/>
</dbReference>
<keyword evidence="3 7" id="KW-0812">Transmembrane</keyword>
<dbReference type="RefSeq" id="XP_003738155.1">
    <property type="nucleotide sequence ID" value="XM_003738107.2"/>
</dbReference>
<keyword evidence="6 7" id="KW-0012">Acyltransferase</keyword>
<dbReference type="AlphaFoldDB" id="A0AAJ6QN68"/>
<dbReference type="PANTHER" id="PTHR12246">
    <property type="entry name" value="PALMITOYLTRANSFERASE ZDHHC16"/>
    <property type="match status" value="1"/>
</dbReference>
<reference evidence="11" key="1">
    <citation type="submission" date="2025-08" db="UniProtKB">
        <authorList>
            <consortium name="RefSeq"/>
        </authorList>
    </citation>
    <scope>IDENTIFICATION</scope>
</reference>
<gene>
    <name evidence="11" type="primary">LOC100900186</name>
</gene>
<dbReference type="Pfam" id="PF01529">
    <property type="entry name" value="DHHC"/>
    <property type="match status" value="1"/>
</dbReference>
<evidence type="ECO:0000256" key="6">
    <source>
        <dbReference type="ARBA" id="ARBA00023315"/>
    </source>
</evidence>
<protein>
    <recommendedName>
        <fullName evidence="7">Palmitoyltransferase</fullName>
        <ecNumber evidence="7">2.3.1.225</ecNumber>
    </recommendedName>
</protein>
<evidence type="ECO:0000256" key="1">
    <source>
        <dbReference type="ARBA" id="ARBA00004141"/>
    </source>
</evidence>
<feature type="transmembrane region" description="Helical" evidence="7">
    <location>
        <begin position="53"/>
        <end position="71"/>
    </location>
</feature>
<feature type="transmembrane region" description="Helical" evidence="7">
    <location>
        <begin position="220"/>
        <end position="240"/>
    </location>
</feature>
<evidence type="ECO:0000256" key="5">
    <source>
        <dbReference type="ARBA" id="ARBA00023136"/>
    </source>
</evidence>
<organism evidence="10 11">
    <name type="scientific">Galendromus occidentalis</name>
    <name type="common">western predatory mite</name>
    <dbReference type="NCBI Taxonomy" id="34638"/>
    <lineage>
        <taxon>Eukaryota</taxon>
        <taxon>Metazoa</taxon>
        <taxon>Ecdysozoa</taxon>
        <taxon>Arthropoda</taxon>
        <taxon>Chelicerata</taxon>
        <taxon>Arachnida</taxon>
        <taxon>Acari</taxon>
        <taxon>Parasitiformes</taxon>
        <taxon>Mesostigmata</taxon>
        <taxon>Gamasina</taxon>
        <taxon>Phytoseioidea</taxon>
        <taxon>Phytoseiidae</taxon>
        <taxon>Typhlodrominae</taxon>
        <taxon>Galendromus</taxon>
    </lineage>
</organism>
<evidence type="ECO:0000256" key="8">
    <source>
        <dbReference type="SAM" id="MobiDB-lite"/>
    </source>
</evidence>
<keyword evidence="2 7" id="KW-0808">Transferase</keyword>